<dbReference type="CDD" id="cd01992">
    <property type="entry name" value="TilS_N"/>
    <property type="match status" value="1"/>
</dbReference>
<organism evidence="10 11">
    <name type="scientific">Metabacillus litoralis</name>
    <dbReference type="NCBI Taxonomy" id="152268"/>
    <lineage>
        <taxon>Bacteria</taxon>
        <taxon>Bacillati</taxon>
        <taxon>Bacillota</taxon>
        <taxon>Bacilli</taxon>
        <taxon>Bacillales</taxon>
        <taxon>Bacillaceae</taxon>
        <taxon>Metabacillus</taxon>
    </lineage>
</organism>
<feature type="binding site" evidence="8">
    <location>
        <begin position="25"/>
        <end position="30"/>
    </location>
    <ligand>
        <name>ATP</name>
        <dbReference type="ChEBI" id="CHEBI:30616"/>
    </ligand>
</feature>
<evidence type="ECO:0000259" key="9">
    <source>
        <dbReference type="SMART" id="SM00977"/>
    </source>
</evidence>
<dbReference type="InterPro" id="IPR012094">
    <property type="entry name" value="tRNA_Ile_lys_synt"/>
</dbReference>
<dbReference type="RefSeq" id="WP_066333436.1">
    <property type="nucleotide sequence ID" value="NZ_LWSG01000019.1"/>
</dbReference>
<comment type="similarity">
    <text evidence="8">Belongs to the tRNA(Ile)-lysidine synthase family.</text>
</comment>
<dbReference type="InterPro" id="IPR012795">
    <property type="entry name" value="tRNA_Ile_lys_synt_N"/>
</dbReference>
<evidence type="ECO:0000256" key="3">
    <source>
        <dbReference type="ARBA" id="ARBA00022598"/>
    </source>
</evidence>
<dbReference type="GO" id="GO:0005737">
    <property type="term" value="C:cytoplasm"/>
    <property type="evidence" value="ECO:0007669"/>
    <property type="project" value="UniProtKB-SubCell"/>
</dbReference>
<dbReference type="Pfam" id="PF09179">
    <property type="entry name" value="TilS"/>
    <property type="match status" value="1"/>
</dbReference>
<keyword evidence="2 8" id="KW-0963">Cytoplasm</keyword>
<comment type="subcellular location">
    <subcellularLocation>
        <location evidence="1 8">Cytoplasm</location>
    </subcellularLocation>
</comment>
<evidence type="ECO:0000313" key="10">
    <source>
        <dbReference type="EMBL" id="OAS85708.1"/>
    </source>
</evidence>
<keyword evidence="5 8" id="KW-0547">Nucleotide-binding</keyword>
<dbReference type="InterPro" id="IPR015262">
    <property type="entry name" value="tRNA_Ile_lys_synt_subst-bd"/>
</dbReference>
<dbReference type="InterPro" id="IPR014729">
    <property type="entry name" value="Rossmann-like_a/b/a_fold"/>
</dbReference>
<dbReference type="GO" id="GO:0006400">
    <property type="term" value="P:tRNA modification"/>
    <property type="evidence" value="ECO:0007669"/>
    <property type="project" value="UniProtKB-UniRule"/>
</dbReference>
<dbReference type="SUPFAM" id="SSF52402">
    <property type="entry name" value="Adenine nucleotide alpha hydrolases-like"/>
    <property type="match status" value="1"/>
</dbReference>
<comment type="domain">
    <text evidence="8">The N-terminal region contains the highly conserved SGGXDS motif, predicted to be a P-loop motif involved in ATP binding.</text>
</comment>
<dbReference type="HAMAP" id="MF_01161">
    <property type="entry name" value="tRNA_Ile_lys_synt"/>
    <property type="match status" value="1"/>
</dbReference>
<keyword evidence="6 8" id="KW-0067">ATP-binding</keyword>
<evidence type="ECO:0000256" key="2">
    <source>
        <dbReference type="ARBA" id="ARBA00022490"/>
    </source>
</evidence>
<evidence type="ECO:0000256" key="8">
    <source>
        <dbReference type="HAMAP-Rule" id="MF_01161"/>
    </source>
</evidence>
<dbReference type="EC" id="6.3.4.19" evidence="8"/>
<evidence type="ECO:0000256" key="7">
    <source>
        <dbReference type="ARBA" id="ARBA00048539"/>
    </source>
</evidence>
<evidence type="ECO:0000256" key="1">
    <source>
        <dbReference type="ARBA" id="ARBA00004496"/>
    </source>
</evidence>
<dbReference type="STRING" id="152268.A6K24_23685"/>
<comment type="caution">
    <text evidence="10">The sequence shown here is derived from an EMBL/GenBank/DDBJ whole genome shotgun (WGS) entry which is preliminary data.</text>
</comment>
<dbReference type="Proteomes" id="UP000078534">
    <property type="component" value="Unassembled WGS sequence"/>
</dbReference>
<protein>
    <recommendedName>
        <fullName evidence="8">tRNA(Ile)-lysidine synthase</fullName>
        <ecNumber evidence="8">6.3.4.19</ecNumber>
    </recommendedName>
    <alternativeName>
        <fullName evidence="8">tRNA(Ile)-2-lysyl-cytidine synthase</fullName>
    </alternativeName>
    <alternativeName>
        <fullName evidence="8">tRNA(Ile)-lysidine synthetase</fullName>
    </alternativeName>
</protein>
<comment type="function">
    <text evidence="8">Ligates lysine onto the cytidine present at position 34 of the AUA codon-specific tRNA(Ile) that contains the anticodon CAU, in an ATP-dependent manner. Cytidine is converted to lysidine, thus changing the amino acid specificity of the tRNA from methionine to isoleucine.</text>
</comment>
<dbReference type="PANTHER" id="PTHR43033">
    <property type="entry name" value="TRNA(ILE)-LYSIDINE SYNTHASE-RELATED"/>
    <property type="match status" value="1"/>
</dbReference>
<accession>A0A179SWR4</accession>
<dbReference type="InterPro" id="IPR011063">
    <property type="entry name" value="TilS/TtcA_N"/>
</dbReference>
<dbReference type="Gene3D" id="1.10.10.1360">
    <property type="entry name" value="tRNA (Ile)-lysidine synthase"/>
    <property type="match status" value="1"/>
</dbReference>
<name>A0A179SWR4_9BACI</name>
<keyword evidence="11" id="KW-1185">Reference proteome</keyword>
<comment type="catalytic activity">
    <reaction evidence="7 8">
        <text>cytidine(34) in tRNA(Ile2) + L-lysine + ATP = lysidine(34) in tRNA(Ile2) + AMP + diphosphate + H(+)</text>
        <dbReference type="Rhea" id="RHEA:43744"/>
        <dbReference type="Rhea" id="RHEA-COMP:10625"/>
        <dbReference type="Rhea" id="RHEA-COMP:10670"/>
        <dbReference type="ChEBI" id="CHEBI:15378"/>
        <dbReference type="ChEBI" id="CHEBI:30616"/>
        <dbReference type="ChEBI" id="CHEBI:32551"/>
        <dbReference type="ChEBI" id="CHEBI:33019"/>
        <dbReference type="ChEBI" id="CHEBI:82748"/>
        <dbReference type="ChEBI" id="CHEBI:83665"/>
        <dbReference type="ChEBI" id="CHEBI:456215"/>
        <dbReference type="EC" id="6.3.4.19"/>
    </reaction>
</comment>
<dbReference type="SMART" id="SM00977">
    <property type="entry name" value="TilS_C"/>
    <property type="match status" value="1"/>
</dbReference>
<dbReference type="Gene3D" id="3.30.465.60">
    <property type="match status" value="1"/>
</dbReference>
<evidence type="ECO:0000256" key="6">
    <source>
        <dbReference type="ARBA" id="ARBA00022840"/>
    </source>
</evidence>
<dbReference type="OrthoDB" id="9807403at2"/>
<evidence type="ECO:0000256" key="5">
    <source>
        <dbReference type="ARBA" id="ARBA00022741"/>
    </source>
</evidence>
<evidence type="ECO:0000313" key="11">
    <source>
        <dbReference type="Proteomes" id="UP000078534"/>
    </source>
</evidence>
<dbReference type="SUPFAM" id="SSF82829">
    <property type="entry name" value="MesJ substrate recognition domain-like"/>
    <property type="match status" value="1"/>
</dbReference>
<dbReference type="EMBL" id="LWSG01000019">
    <property type="protein sequence ID" value="OAS85708.1"/>
    <property type="molecule type" value="Genomic_DNA"/>
</dbReference>
<gene>
    <name evidence="8" type="primary">tilS</name>
    <name evidence="10" type="ORF">A6K24_23685</name>
</gene>
<dbReference type="AlphaFoldDB" id="A0A179SWR4"/>
<dbReference type="GO" id="GO:0005524">
    <property type="term" value="F:ATP binding"/>
    <property type="evidence" value="ECO:0007669"/>
    <property type="project" value="UniProtKB-UniRule"/>
</dbReference>
<keyword evidence="4 8" id="KW-0819">tRNA processing</keyword>
<dbReference type="InterPro" id="IPR012796">
    <property type="entry name" value="Lysidine-tRNA-synth_C"/>
</dbReference>
<dbReference type="PANTHER" id="PTHR43033:SF1">
    <property type="entry name" value="TRNA(ILE)-LYSIDINE SYNTHASE-RELATED"/>
    <property type="match status" value="1"/>
</dbReference>
<dbReference type="Pfam" id="PF01171">
    <property type="entry name" value="ATP_bind_3"/>
    <property type="match status" value="1"/>
</dbReference>
<dbReference type="SUPFAM" id="SSF56037">
    <property type="entry name" value="PheT/TilS domain"/>
    <property type="match status" value="1"/>
</dbReference>
<dbReference type="Gene3D" id="3.40.50.620">
    <property type="entry name" value="HUPs"/>
    <property type="match status" value="1"/>
</dbReference>
<proteinExistence type="inferred from homology"/>
<dbReference type="NCBIfam" id="TIGR02432">
    <property type="entry name" value="lysidine_TilS_N"/>
    <property type="match status" value="1"/>
</dbReference>
<evidence type="ECO:0000256" key="4">
    <source>
        <dbReference type="ARBA" id="ARBA00022694"/>
    </source>
</evidence>
<sequence>MEKFYTLIQKHQLFEKDSTVIVGVSGGPDSLALLHLLVKIKEKWNLKLVAAHVDHMFRGVQSEEEMLFVLDFCREHQITCEAKQIDVTAYATKHNLSSQVASRECRYDFFKEVLDKYESSSLALGHHGDDQIETILMRMVRGSTGKALAGIQLKRKFHNGYIIRPLLGYTKEHILTYCRDQQLMPRFDPSNEKTVYTRNRFRKYVLPFLKKENPLVHERFQYFSETLLEDETYLQVLTKEHMNTVLKRKETSAVEIDIDRFKSLPLPLQRRGIQLILNYLYGNIPTSLSSIHIESLLTLLSQDHPSGSLNYPGGLKVIKSYQNCLFTFEQDEVKEYCFDLEIPSVIILPNGYKITCELIKNDSIESIGNKSFLLNPKTLVGPLIVRTREQGDKIKLKGMNGRKKVKDIFIDEKVPLQSRYSWPIVEDGDGNILWLPGLKKSIFEAENGSVDEYVVLHYKEL</sequence>
<dbReference type="Pfam" id="PF11734">
    <property type="entry name" value="TilS_C"/>
    <property type="match status" value="1"/>
</dbReference>
<reference evidence="11" key="1">
    <citation type="submission" date="2016-04" db="EMBL/GenBank/DDBJ databases">
        <authorList>
            <person name="Lyu Z."/>
            <person name="Lyu W."/>
        </authorList>
    </citation>
    <scope>NUCLEOTIDE SEQUENCE [LARGE SCALE GENOMIC DNA]</scope>
    <source>
        <strain evidence="11">C44</strain>
    </source>
</reference>
<feature type="domain" description="Lysidine-tRNA(Ile) synthetase C-terminal" evidence="9">
    <location>
        <begin position="383"/>
        <end position="456"/>
    </location>
</feature>
<dbReference type="NCBIfam" id="TIGR02433">
    <property type="entry name" value="lysidine_TilS_C"/>
    <property type="match status" value="1"/>
</dbReference>
<keyword evidence="3 8" id="KW-0436">Ligase</keyword>
<dbReference type="GO" id="GO:0032267">
    <property type="term" value="F:tRNA(Ile)-lysidine synthase activity"/>
    <property type="evidence" value="ECO:0007669"/>
    <property type="project" value="UniProtKB-EC"/>
</dbReference>